<evidence type="ECO:0000256" key="2">
    <source>
        <dbReference type="ARBA" id="ARBA00022603"/>
    </source>
</evidence>
<dbReference type="Pfam" id="PF01189">
    <property type="entry name" value="Methyltr_RsmB-F"/>
    <property type="match status" value="1"/>
</dbReference>
<keyword evidence="2 6" id="KW-0489">Methyltransferase</keyword>
<dbReference type="Gene3D" id="3.30.70.1170">
    <property type="entry name" value="Sun protein, domain 3"/>
    <property type="match status" value="1"/>
</dbReference>
<dbReference type="SUPFAM" id="SSF53335">
    <property type="entry name" value="S-adenosyl-L-methionine-dependent methyltransferases"/>
    <property type="match status" value="1"/>
</dbReference>
<dbReference type="AlphaFoldDB" id="A0AAD7U9D0"/>
<sequence length="465" mass="50424">MVFLFSLALAAYRERLRGVLPEAEWEAFVSASGRPLRRSARVTGRVPEAQISGERVPWDEKGYFAEIGGNDVAHLTGGVYIQEAAAMSAAAVLIEGGERLVVDACAAPGGKTVQLASTAECVVANDASSSRMASLAHNVQRCGASRRVVLCHGDARNVLASLEGSCCAVLVDAPCSGDTLSRRANTSLGAFLASSPAFREGALQRQLLSAAFLALRPGGKLVYSTCALDPAENEIVVRDFLDATPEAQLVGLDGPGADSALLPGTRRIWPHLEDTAGFFLAKIEKRGGEKPRPPEPKKKRCIFRDQLRAAWGIDEDLGSFVVRRKKVRNYELWIAPRDAPLDVLGVLVNRPGCKVLDALDHLDLETALKRDRVRWTHDFAVSCGWTVPLNHPRRVCLEDENHLVSYLRGHDLILQQQQRQPPLGCQVLVTRQDGLVLGLAKTRLPAGGAGLALKNQLPPAHRLRF</sequence>
<evidence type="ECO:0000259" key="7">
    <source>
        <dbReference type="PROSITE" id="PS51686"/>
    </source>
</evidence>
<dbReference type="PROSITE" id="PS51686">
    <property type="entry name" value="SAM_MT_RSMB_NOP"/>
    <property type="match status" value="1"/>
</dbReference>
<evidence type="ECO:0000256" key="3">
    <source>
        <dbReference type="ARBA" id="ARBA00022679"/>
    </source>
</evidence>
<dbReference type="GO" id="GO:0003723">
    <property type="term" value="F:RNA binding"/>
    <property type="evidence" value="ECO:0007669"/>
    <property type="project" value="UniProtKB-UniRule"/>
</dbReference>
<comment type="caution">
    <text evidence="8">The sequence shown here is derived from an EMBL/GenBank/DDBJ whole genome shotgun (WGS) entry which is preliminary data.</text>
</comment>
<keyword evidence="3 6" id="KW-0808">Transferase</keyword>
<reference evidence="8" key="1">
    <citation type="submission" date="2023-01" db="EMBL/GenBank/DDBJ databases">
        <title>Metagenome sequencing of chrysophaentin producing Chrysophaeum taylorii.</title>
        <authorList>
            <person name="Davison J."/>
            <person name="Bewley C."/>
        </authorList>
    </citation>
    <scope>NUCLEOTIDE SEQUENCE</scope>
    <source>
        <strain evidence="8">NIES-1699</strain>
    </source>
</reference>
<dbReference type="PANTHER" id="PTHR22807:SF30">
    <property type="entry name" value="28S RRNA (CYTOSINE(4447)-C(5))-METHYLTRANSFERASE-RELATED"/>
    <property type="match status" value="1"/>
</dbReference>
<evidence type="ECO:0000256" key="1">
    <source>
        <dbReference type="ARBA" id="ARBA00022490"/>
    </source>
</evidence>
<keyword evidence="5 6" id="KW-0694">RNA-binding</keyword>
<feature type="binding site" evidence="6">
    <location>
        <position position="154"/>
    </location>
    <ligand>
        <name>S-adenosyl-L-methionine</name>
        <dbReference type="ChEBI" id="CHEBI:59789"/>
    </ligand>
</feature>
<dbReference type="Gene3D" id="3.40.50.150">
    <property type="entry name" value="Vaccinia Virus protein VP39"/>
    <property type="match status" value="1"/>
</dbReference>
<dbReference type="InterPro" id="IPR023267">
    <property type="entry name" value="RCMT"/>
</dbReference>
<keyword evidence="4 6" id="KW-0949">S-adenosyl-L-methionine</keyword>
<dbReference type="PRINTS" id="PR02008">
    <property type="entry name" value="RCMTFAMILY"/>
</dbReference>
<evidence type="ECO:0000256" key="6">
    <source>
        <dbReference type="PROSITE-ProRule" id="PRU01023"/>
    </source>
</evidence>
<dbReference type="Proteomes" id="UP001230188">
    <property type="component" value="Unassembled WGS sequence"/>
</dbReference>
<comment type="similarity">
    <text evidence="6">Belongs to the class I-like SAM-binding methyltransferase superfamily. RsmB/NOP family.</text>
</comment>
<evidence type="ECO:0000313" key="9">
    <source>
        <dbReference type="Proteomes" id="UP001230188"/>
    </source>
</evidence>
<name>A0AAD7U9D0_9STRA</name>
<proteinExistence type="inferred from homology"/>
<protein>
    <recommendedName>
        <fullName evidence="7">SAM-dependent MTase RsmB/NOP-type domain-containing protein</fullName>
    </recommendedName>
</protein>
<accession>A0AAD7U9D0</accession>
<feature type="binding site" evidence="6">
    <location>
        <position position="172"/>
    </location>
    <ligand>
        <name>S-adenosyl-L-methionine</name>
        <dbReference type="ChEBI" id="CHEBI:59789"/>
    </ligand>
</feature>
<feature type="active site" description="Nucleophile" evidence="6">
    <location>
        <position position="226"/>
    </location>
</feature>
<dbReference type="InterPro" id="IPR031341">
    <property type="entry name" value="Methyltr_RsmF_N"/>
</dbReference>
<dbReference type="Pfam" id="PF17125">
    <property type="entry name" value="Methyltr_RsmF_N"/>
    <property type="match status" value="1"/>
</dbReference>
<feature type="binding site" evidence="6">
    <location>
        <begin position="105"/>
        <end position="111"/>
    </location>
    <ligand>
        <name>S-adenosyl-L-methionine</name>
        <dbReference type="ChEBI" id="CHEBI:59789"/>
    </ligand>
</feature>
<organism evidence="8 9">
    <name type="scientific">Chrysophaeum taylorii</name>
    <dbReference type="NCBI Taxonomy" id="2483200"/>
    <lineage>
        <taxon>Eukaryota</taxon>
        <taxon>Sar</taxon>
        <taxon>Stramenopiles</taxon>
        <taxon>Ochrophyta</taxon>
        <taxon>Pelagophyceae</taxon>
        <taxon>Pelagomonadales</taxon>
        <taxon>Pelagomonadaceae</taxon>
        <taxon>Chrysophaeum</taxon>
    </lineage>
</organism>
<keyword evidence="1" id="KW-0963">Cytoplasm</keyword>
<dbReference type="InterPro" id="IPR001678">
    <property type="entry name" value="MeTrfase_RsmB-F_NOP2_dom"/>
</dbReference>
<dbReference type="CDD" id="cd02440">
    <property type="entry name" value="AdoMet_MTases"/>
    <property type="match status" value="1"/>
</dbReference>
<feature type="domain" description="SAM-dependent MTase RsmB/NOP-type" evidence="7">
    <location>
        <begin position="1"/>
        <end position="286"/>
    </location>
</feature>
<dbReference type="EMBL" id="JAQMWT010000544">
    <property type="protein sequence ID" value="KAJ8599782.1"/>
    <property type="molecule type" value="Genomic_DNA"/>
</dbReference>
<dbReference type="InterPro" id="IPR049560">
    <property type="entry name" value="MeTrfase_RsmB-F_NOP2_cat"/>
</dbReference>
<evidence type="ECO:0000313" key="8">
    <source>
        <dbReference type="EMBL" id="KAJ8599782.1"/>
    </source>
</evidence>
<evidence type="ECO:0000256" key="4">
    <source>
        <dbReference type="ARBA" id="ARBA00022691"/>
    </source>
</evidence>
<keyword evidence="9" id="KW-1185">Reference proteome</keyword>
<dbReference type="GO" id="GO:0008173">
    <property type="term" value="F:RNA methyltransferase activity"/>
    <property type="evidence" value="ECO:0007669"/>
    <property type="project" value="InterPro"/>
</dbReference>
<gene>
    <name evidence="8" type="ORF">CTAYLR_003994</name>
</gene>
<dbReference type="GO" id="GO:0001510">
    <property type="term" value="P:RNA methylation"/>
    <property type="evidence" value="ECO:0007669"/>
    <property type="project" value="InterPro"/>
</dbReference>
<dbReference type="PANTHER" id="PTHR22807">
    <property type="entry name" value="NOP2 YEAST -RELATED NOL1/NOP2/FMU SUN DOMAIN-CONTAINING"/>
    <property type="match status" value="1"/>
</dbReference>
<evidence type="ECO:0000256" key="5">
    <source>
        <dbReference type="ARBA" id="ARBA00022884"/>
    </source>
</evidence>
<feature type="binding site" evidence="6">
    <location>
        <position position="126"/>
    </location>
    <ligand>
        <name>S-adenosyl-L-methionine</name>
        <dbReference type="ChEBI" id="CHEBI:59789"/>
    </ligand>
</feature>
<dbReference type="InterPro" id="IPR029063">
    <property type="entry name" value="SAM-dependent_MTases_sf"/>
</dbReference>